<protein>
    <recommendedName>
        <fullName evidence="11">G-protein coupled receptors family 1 profile domain-containing protein</fullName>
    </recommendedName>
</protein>
<evidence type="ECO:0000256" key="1">
    <source>
        <dbReference type="ARBA" id="ARBA00004651"/>
    </source>
</evidence>
<evidence type="ECO:0000256" key="3">
    <source>
        <dbReference type="ARBA" id="ARBA00022692"/>
    </source>
</evidence>
<evidence type="ECO:0000259" key="11">
    <source>
        <dbReference type="PROSITE" id="PS50262"/>
    </source>
</evidence>
<proteinExistence type="predicted"/>
<accession>A0ABN8QQ53</accession>
<dbReference type="PANTHER" id="PTHR24246:SF27">
    <property type="entry name" value="ADENOSINE RECEPTOR, ISOFORM A"/>
    <property type="match status" value="1"/>
</dbReference>
<feature type="domain" description="G-protein coupled receptors family 1 profile" evidence="11">
    <location>
        <begin position="45"/>
        <end position="163"/>
    </location>
</feature>
<dbReference type="PRINTS" id="PR00237">
    <property type="entry name" value="GPCRRHODOPSN"/>
</dbReference>
<dbReference type="PROSITE" id="PS50262">
    <property type="entry name" value="G_PROTEIN_RECEP_F1_2"/>
    <property type="match status" value="2"/>
</dbReference>
<dbReference type="Gene3D" id="1.20.1070.10">
    <property type="entry name" value="Rhodopsin 7-helix transmembrane proteins"/>
    <property type="match status" value="2"/>
</dbReference>
<evidence type="ECO:0000256" key="6">
    <source>
        <dbReference type="ARBA" id="ARBA00023136"/>
    </source>
</evidence>
<dbReference type="PANTHER" id="PTHR24246">
    <property type="entry name" value="OLFACTORY RECEPTOR AND ADENOSINE RECEPTOR"/>
    <property type="match status" value="1"/>
</dbReference>
<feature type="transmembrane region" description="Helical" evidence="10">
    <location>
        <begin position="108"/>
        <end position="127"/>
    </location>
</feature>
<name>A0ABN8QQ53_9CNID</name>
<comment type="subcellular location">
    <subcellularLocation>
        <location evidence="1">Cell membrane</location>
        <topology evidence="1">Multi-pass membrane protein</topology>
    </subcellularLocation>
</comment>
<evidence type="ECO:0000313" key="13">
    <source>
        <dbReference type="Proteomes" id="UP001159405"/>
    </source>
</evidence>
<keyword evidence="8" id="KW-0325">Glycoprotein</keyword>
<dbReference type="Pfam" id="PF00001">
    <property type="entry name" value="7tm_1"/>
    <property type="match status" value="1"/>
</dbReference>
<evidence type="ECO:0000256" key="2">
    <source>
        <dbReference type="ARBA" id="ARBA00022475"/>
    </source>
</evidence>
<keyword evidence="7" id="KW-0675">Receptor</keyword>
<keyword evidence="5" id="KW-0297">G-protein coupled receptor</keyword>
<feature type="domain" description="G-protein coupled receptors family 1 profile" evidence="11">
    <location>
        <begin position="164"/>
        <end position="223"/>
    </location>
</feature>
<keyword evidence="2" id="KW-1003">Cell membrane</keyword>
<evidence type="ECO:0000256" key="8">
    <source>
        <dbReference type="ARBA" id="ARBA00023180"/>
    </source>
</evidence>
<evidence type="ECO:0000256" key="4">
    <source>
        <dbReference type="ARBA" id="ARBA00022989"/>
    </source>
</evidence>
<sequence length="292" mass="33430">MKNISAGIPSNNTSSTSTTQPLYCKAEGIAVCSVLSLEAICIVVGNFLTLSLFSVTKELRKRSLFLVINMAFADLMIGALSLPLYIYFYVGDVYQLWNVTIETPWRVFFAALQVIFSQASLISAALISFERLYAVLWPLKHRTLSVRAYRVAICIVWILALFIKNQRLTNTLLFVSIFPLLTWLPMFIVNYLKQVQNVSMPPKIYYVFVILNCSHFFVNPVVYVLRIPEFRQALCWRYFTRKQPFFEEGRQTRAGLLRPMSQRLTLQAVSDHLATPSCPKLSLERSVEDAKL</sequence>
<keyword evidence="4 10" id="KW-1133">Transmembrane helix</keyword>
<evidence type="ECO:0000256" key="5">
    <source>
        <dbReference type="ARBA" id="ARBA00023040"/>
    </source>
</evidence>
<gene>
    <name evidence="12" type="ORF">PLOB_00009008</name>
</gene>
<dbReference type="Proteomes" id="UP001159405">
    <property type="component" value="Unassembled WGS sequence"/>
</dbReference>
<evidence type="ECO:0000313" key="12">
    <source>
        <dbReference type="EMBL" id="CAH3168083.1"/>
    </source>
</evidence>
<comment type="caution">
    <text evidence="12">The sequence shown here is derived from an EMBL/GenBank/DDBJ whole genome shotgun (WGS) entry which is preliminary data.</text>
</comment>
<feature type="transmembrane region" description="Helical" evidence="10">
    <location>
        <begin position="204"/>
        <end position="225"/>
    </location>
</feature>
<organism evidence="12 13">
    <name type="scientific">Porites lobata</name>
    <dbReference type="NCBI Taxonomy" id="104759"/>
    <lineage>
        <taxon>Eukaryota</taxon>
        <taxon>Metazoa</taxon>
        <taxon>Cnidaria</taxon>
        <taxon>Anthozoa</taxon>
        <taxon>Hexacorallia</taxon>
        <taxon>Scleractinia</taxon>
        <taxon>Fungiina</taxon>
        <taxon>Poritidae</taxon>
        <taxon>Porites</taxon>
    </lineage>
</organism>
<dbReference type="InterPro" id="IPR017452">
    <property type="entry name" value="GPCR_Rhodpsn_7TM"/>
</dbReference>
<keyword evidence="3 10" id="KW-0812">Transmembrane</keyword>
<reference evidence="12 13" key="1">
    <citation type="submission" date="2022-05" db="EMBL/GenBank/DDBJ databases">
        <authorList>
            <consortium name="Genoscope - CEA"/>
            <person name="William W."/>
        </authorList>
    </citation>
    <scope>NUCLEOTIDE SEQUENCE [LARGE SCALE GENOMIC DNA]</scope>
</reference>
<keyword evidence="9" id="KW-0807">Transducer</keyword>
<dbReference type="SUPFAM" id="SSF81321">
    <property type="entry name" value="Family A G protein-coupled receptor-like"/>
    <property type="match status" value="1"/>
</dbReference>
<keyword evidence="6 10" id="KW-0472">Membrane</keyword>
<feature type="transmembrane region" description="Helical" evidence="10">
    <location>
        <begin position="65"/>
        <end position="88"/>
    </location>
</feature>
<evidence type="ECO:0000256" key="10">
    <source>
        <dbReference type="SAM" id="Phobius"/>
    </source>
</evidence>
<feature type="transmembrane region" description="Helical" evidence="10">
    <location>
        <begin position="28"/>
        <end position="53"/>
    </location>
</feature>
<dbReference type="InterPro" id="IPR000276">
    <property type="entry name" value="GPCR_Rhodpsn"/>
</dbReference>
<keyword evidence="13" id="KW-1185">Reference proteome</keyword>
<evidence type="ECO:0000256" key="7">
    <source>
        <dbReference type="ARBA" id="ARBA00023170"/>
    </source>
</evidence>
<feature type="transmembrane region" description="Helical" evidence="10">
    <location>
        <begin position="171"/>
        <end position="192"/>
    </location>
</feature>
<dbReference type="EMBL" id="CALNXK010000143">
    <property type="protein sequence ID" value="CAH3168083.1"/>
    <property type="molecule type" value="Genomic_DNA"/>
</dbReference>
<feature type="transmembrane region" description="Helical" evidence="10">
    <location>
        <begin position="148"/>
        <end position="165"/>
    </location>
</feature>
<evidence type="ECO:0000256" key="9">
    <source>
        <dbReference type="ARBA" id="ARBA00023224"/>
    </source>
</evidence>